<comment type="subcellular location">
    <subcellularLocation>
        <location evidence="1">Membrane</location>
        <topology evidence="1">Multi-pass membrane protein</topology>
    </subcellularLocation>
</comment>
<reference evidence="12" key="1">
    <citation type="submission" date="2021-10" db="EMBL/GenBank/DDBJ databases">
        <title>Tropical sea cucumber genome reveals ecological adaptation and Cuvierian tubules defense mechanism.</title>
        <authorList>
            <person name="Chen T."/>
        </authorList>
    </citation>
    <scope>NUCLEOTIDE SEQUENCE</scope>
    <source>
        <strain evidence="12">Nanhai2018</strain>
        <tissue evidence="12">Muscle</tissue>
    </source>
</reference>
<keyword evidence="5 10" id="KW-0472">Membrane</keyword>
<dbReference type="PROSITE" id="PS00237">
    <property type="entry name" value="G_PROTEIN_RECEP_F1_1"/>
    <property type="match status" value="1"/>
</dbReference>
<evidence type="ECO:0000256" key="6">
    <source>
        <dbReference type="ARBA" id="ARBA00023170"/>
    </source>
</evidence>
<dbReference type="EMBL" id="JAIZAY010000014">
    <property type="protein sequence ID" value="KAJ8029755.1"/>
    <property type="molecule type" value="Genomic_DNA"/>
</dbReference>
<feature type="region of interest" description="Disordered" evidence="9">
    <location>
        <begin position="372"/>
        <end position="401"/>
    </location>
</feature>
<feature type="domain" description="G-protein coupled receptors family 1 profile" evidence="11">
    <location>
        <begin position="90"/>
        <end position="340"/>
    </location>
</feature>
<feature type="transmembrane region" description="Helical" evidence="10">
    <location>
        <begin position="149"/>
        <end position="172"/>
    </location>
</feature>
<organism evidence="12 13">
    <name type="scientific">Holothuria leucospilota</name>
    <name type="common">Black long sea cucumber</name>
    <name type="synonym">Mertensiothuria leucospilota</name>
    <dbReference type="NCBI Taxonomy" id="206669"/>
    <lineage>
        <taxon>Eukaryota</taxon>
        <taxon>Metazoa</taxon>
        <taxon>Echinodermata</taxon>
        <taxon>Eleutherozoa</taxon>
        <taxon>Echinozoa</taxon>
        <taxon>Holothuroidea</taxon>
        <taxon>Aspidochirotacea</taxon>
        <taxon>Aspidochirotida</taxon>
        <taxon>Holothuriidae</taxon>
        <taxon>Holothuria</taxon>
    </lineage>
</organism>
<comment type="similarity">
    <text evidence="8">Belongs to the G-protein coupled receptor 1 family.</text>
</comment>
<name>A0A9Q1BN93_HOLLE</name>
<dbReference type="PANTHER" id="PTHR45695:SF27">
    <property type="entry name" value="PROLACTIN-RELEASING PEPTIDE RECEPTOR"/>
    <property type="match status" value="1"/>
</dbReference>
<evidence type="ECO:0000256" key="10">
    <source>
        <dbReference type="SAM" id="Phobius"/>
    </source>
</evidence>
<keyword evidence="6 8" id="KW-0675">Receptor</keyword>
<dbReference type="AlphaFoldDB" id="A0A9Q1BN93"/>
<evidence type="ECO:0000256" key="8">
    <source>
        <dbReference type="RuleBase" id="RU000688"/>
    </source>
</evidence>
<dbReference type="OrthoDB" id="5987909at2759"/>
<feature type="transmembrane region" description="Helical" evidence="10">
    <location>
        <begin position="111"/>
        <end position="129"/>
    </location>
</feature>
<keyword evidence="3 10" id="KW-1133">Transmembrane helix</keyword>
<accession>A0A9Q1BN93</accession>
<dbReference type="InterPro" id="IPR000276">
    <property type="entry name" value="GPCR_Rhodpsn"/>
</dbReference>
<evidence type="ECO:0000259" key="11">
    <source>
        <dbReference type="PROSITE" id="PS50262"/>
    </source>
</evidence>
<evidence type="ECO:0000313" key="12">
    <source>
        <dbReference type="EMBL" id="KAJ8029755.1"/>
    </source>
</evidence>
<feature type="compositionally biased region" description="Basic and acidic residues" evidence="9">
    <location>
        <begin position="392"/>
        <end position="401"/>
    </location>
</feature>
<dbReference type="Proteomes" id="UP001152320">
    <property type="component" value="Chromosome 14"/>
</dbReference>
<keyword evidence="2 8" id="KW-0812">Transmembrane</keyword>
<dbReference type="PRINTS" id="PR00237">
    <property type="entry name" value="GPCRRHODOPSN"/>
</dbReference>
<keyword evidence="7 8" id="KW-0807">Transducer</keyword>
<dbReference type="InterPro" id="IPR017452">
    <property type="entry name" value="GPCR_Rhodpsn_7TM"/>
</dbReference>
<dbReference type="Pfam" id="PF00001">
    <property type="entry name" value="7tm_1"/>
    <property type="match status" value="1"/>
</dbReference>
<feature type="transmembrane region" description="Helical" evidence="10">
    <location>
        <begin position="320"/>
        <end position="343"/>
    </location>
</feature>
<evidence type="ECO:0000256" key="4">
    <source>
        <dbReference type="ARBA" id="ARBA00023040"/>
    </source>
</evidence>
<evidence type="ECO:0000256" key="5">
    <source>
        <dbReference type="ARBA" id="ARBA00023136"/>
    </source>
</evidence>
<evidence type="ECO:0000256" key="2">
    <source>
        <dbReference type="ARBA" id="ARBA00022692"/>
    </source>
</evidence>
<feature type="transmembrane region" description="Helical" evidence="10">
    <location>
        <begin position="184"/>
        <end position="208"/>
    </location>
</feature>
<gene>
    <name evidence="12" type="ORF">HOLleu_29229</name>
</gene>
<evidence type="ECO:0000313" key="13">
    <source>
        <dbReference type="Proteomes" id="UP001152320"/>
    </source>
</evidence>
<sequence length="401" mass="45882">MTRVVIEHSIAWHNLVLLVVYSNQPFVLNIECIGVAQQVVCISFEKYLERRMNFTMDPLTTEAPIKHSPSYDQTSRIAAFSAAFVLGLIGNTCVFIWIYYHRRDKTRFHTYILFLAIADLSVLFFPILGELIIEIKGKEWHSGDFLCRIFHVAESIALFSSSFMLAGIAVDRYHSVTHPLKKQLPAFGVIGACWLAAFLLSLPQFHIFQKREYKDSYMCMTNFSRAPIWRKKVYLSYVTFAAYVAPFCIMCFTYSCILHRLWLGQGSRMFQTKSSWQRTSRWRTLKMTFVIIGVYIICQTPFFLTEMILVFSSITSFNKVLYGVFAIFAVCNSTANPYIFLYFNVFSTTKRNTAESGKTAQTNIIEQSQYSMAASKVKSRPPNGGTEGSTTGKEKSSVDKL</sequence>
<dbReference type="GO" id="GO:0004930">
    <property type="term" value="F:G protein-coupled receptor activity"/>
    <property type="evidence" value="ECO:0007669"/>
    <property type="project" value="UniProtKB-KW"/>
</dbReference>
<keyword evidence="13" id="KW-1185">Reference proteome</keyword>
<evidence type="ECO:0000256" key="7">
    <source>
        <dbReference type="ARBA" id="ARBA00023224"/>
    </source>
</evidence>
<keyword evidence="4 8" id="KW-0297">G-protein coupled receptor</keyword>
<feature type="transmembrane region" description="Helical" evidence="10">
    <location>
        <begin position="284"/>
        <end position="314"/>
    </location>
</feature>
<dbReference type="Gene3D" id="1.20.1070.10">
    <property type="entry name" value="Rhodopsin 7-helix transmembrane proteins"/>
    <property type="match status" value="1"/>
</dbReference>
<comment type="caution">
    <text evidence="12">The sequence shown here is derived from an EMBL/GenBank/DDBJ whole genome shotgun (WGS) entry which is preliminary data.</text>
</comment>
<evidence type="ECO:0000256" key="3">
    <source>
        <dbReference type="ARBA" id="ARBA00022989"/>
    </source>
</evidence>
<protein>
    <submittedName>
        <fullName evidence="12">[Arg8]-vasotocin receptor</fullName>
    </submittedName>
</protein>
<dbReference type="PANTHER" id="PTHR45695">
    <property type="entry name" value="LEUCOKININ RECEPTOR-RELATED"/>
    <property type="match status" value="1"/>
</dbReference>
<evidence type="ECO:0000256" key="1">
    <source>
        <dbReference type="ARBA" id="ARBA00004141"/>
    </source>
</evidence>
<dbReference type="GO" id="GO:0005886">
    <property type="term" value="C:plasma membrane"/>
    <property type="evidence" value="ECO:0007669"/>
    <property type="project" value="TreeGrafter"/>
</dbReference>
<dbReference type="PROSITE" id="PS50262">
    <property type="entry name" value="G_PROTEIN_RECEP_F1_2"/>
    <property type="match status" value="1"/>
</dbReference>
<feature type="transmembrane region" description="Helical" evidence="10">
    <location>
        <begin position="77"/>
        <end position="99"/>
    </location>
</feature>
<feature type="transmembrane region" description="Helical" evidence="10">
    <location>
        <begin position="240"/>
        <end position="263"/>
    </location>
</feature>
<dbReference type="SUPFAM" id="SSF81321">
    <property type="entry name" value="Family A G protein-coupled receptor-like"/>
    <property type="match status" value="1"/>
</dbReference>
<proteinExistence type="inferred from homology"/>
<evidence type="ECO:0000256" key="9">
    <source>
        <dbReference type="SAM" id="MobiDB-lite"/>
    </source>
</evidence>